<dbReference type="GO" id="GO:0003729">
    <property type="term" value="F:mRNA binding"/>
    <property type="evidence" value="ECO:0007669"/>
    <property type="project" value="UniProtKB-ARBA"/>
</dbReference>
<gene>
    <name evidence="3" type="ORF">FHQ18_06345</name>
</gene>
<comment type="caution">
    <text evidence="3">The sequence shown here is derived from an EMBL/GenBank/DDBJ whole genome shotgun (WGS) entry which is preliminary data.</text>
</comment>
<dbReference type="PANTHER" id="PTHR10724:SF10">
    <property type="entry name" value="S1 RNA-BINDING DOMAIN-CONTAINING PROTEIN 1"/>
    <property type="match status" value="1"/>
</dbReference>
<dbReference type="InterPro" id="IPR023323">
    <property type="entry name" value="Tex-like_dom_sf"/>
</dbReference>
<evidence type="ECO:0000259" key="2">
    <source>
        <dbReference type="PROSITE" id="PS50126"/>
    </source>
</evidence>
<dbReference type="FunFam" id="1.10.10.650:FF:000001">
    <property type="entry name" value="S1 RNA-binding domain 1"/>
    <property type="match status" value="1"/>
</dbReference>
<keyword evidence="4" id="KW-1185">Reference proteome</keyword>
<dbReference type="InterPro" id="IPR032639">
    <property type="entry name" value="Tex_YqgF"/>
</dbReference>
<dbReference type="SUPFAM" id="SSF47781">
    <property type="entry name" value="RuvA domain 2-like"/>
    <property type="match status" value="2"/>
</dbReference>
<reference evidence="3 4" key="1">
    <citation type="submission" date="2019-06" db="EMBL/GenBank/DDBJ databases">
        <title>Genomic insights into carbon and energy metabolism of Deferribacter autotrophicus revealed new metabolic traits in the phylum Deferribacteres.</title>
        <authorList>
            <person name="Slobodkin A.I."/>
            <person name="Slobodkina G.B."/>
            <person name="Allioux M."/>
            <person name="Alain K."/>
            <person name="Jebbar M."/>
            <person name="Shadrin V."/>
            <person name="Kublanov I.V."/>
            <person name="Toshchakov S.V."/>
            <person name="Bonch-Osmolovskaya E.A."/>
        </authorList>
    </citation>
    <scope>NUCLEOTIDE SEQUENCE [LARGE SCALE GENOMIC DNA]</scope>
    <source>
        <strain evidence="3 4">SL50</strain>
    </source>
</reference>
<dbReference type="Gene3D" id="1.10.10.650">
    <property type="entry name" value="RuvA domain 2-like"/>
    <property type="match status" value="1"/>
</dbReference>
<dbReference type="SMART" id="SM00316">
    <property type="entry name" value="S1"/>
    <property type="match status" value="1"/>
</dbReference>
<dbReference type="RefSeq" id="WP_149266331.1">
    <property type="nucleotide sequence ID" value="NZ_VFJB01000005.1"/>
</dbReference>
<accession>A0A5A8F1M9</accession>
<dbReference type="InterPro" id="IPR012340">
    <property type="entry name" value="NA-bd_OB-fold"/>
</dbReference>
<dbReference type="InterPro" id="IPR050437">
    <property type="entry name" value="Ribos_protein_bS1-like"/>
</dbReference>
<organism evidence="3 4">
    <name type="scientific">Deferribacter autotrophicus</name>
    <dbReference type="NCBI Taxonomy" id="500465"/>
    <lineage>
        <taxon>Bacteria</taxon>
        <taxon>Pseudomonadati</taxon>
        <taxon>Deferribacterota</taxon>
        <taxon>Deferribacteres</taxon>
        <taxon>Deferribacterales</taxon>
        <taxon>Deferribacteraceae</taxon>
        <taxon>Deferribacter</taxon>
    </lineage>
</organism>
<dbReference type="GO" id="GO:0006412">
    <property type="term" value="P:translation"/>
    <property type="evidence" value="ECO:0007669"/>
    <property type="project" value="TreeGrafter"/>
</dbReference>
<dbReference type="SUPFAM" id="SSF158832">
    <property type="entry name" value="Tex N-terminal region-like"/>
    <property type="match status" value="1"/>
</dbReference>
<keyword evidence="1" id="KW-0175">Coiled coil</keyword>
<dbReference type="SMART" id="SM00732">
    <property type="entry name" value="YqgFc"/>
    <property type="match status" value="1"/>
</dbReference>
<dbReference type="InterPro" id="IPR006641">
    <property type="entry name" value="YqgF/RNaseH-like_dom"/>
</dbReference>
<evidence type="ECO:0000313" key="3">
    <source>
        <dbReference type="EMBL" id="KAA0258010.1"/>
    </source>
</evidence>
<dbReference type="OrthoDB" id="9804714at2"/>
<evidence type="ECO:0000256" key="1">
    <source>
        <dbReference type="SAM" id="Coils"/>
    </source>
</evidence>
<name>A0A5A8F1M9_9BACT</name>
<dbReference type="SUPFAM" id="SSF53098">
    <property type="entry name" value="Ribonuclease H-like"/>
    <property type="match status" value="1"/>
</dbReference>
<dbReference type="FunFam" id="2.40.50.140:FF:000051">
    <property type="entry name" value="RNA-binding transcriptional accessory protein"/>
    <property type="match status" value="1"/>
</dbReference>
<dbReference type="AlphaFoldDB" id="A0A5A8F1M9"/>
<dbReference type="InterPro" id="IPR010994">
    <property type="entry name" value="RuvA_2-like"/>
</dbReference>
<dbReference type="GO" id="GO:0006139">
    <property type="term" value="P:nucleobase-containing compound metabolic process"/>
    <property type="evidence" value="ECO:0007669"/>
    <property type="project" value="InterPro"/>
</dbReference>
<dbReference type="InterPro" id="IPR003029">
    <property type="entry name" value="S1_domain"/>
</dbReference>
<dbReference type="Gene3D" id="1.10.3500.10">
    <property type="entry name" value="Tex N-terminal region-like"/>
    <property type="match status" value="1"/>
</dbReference>
<dbReference type="Pfam" id="PF17674">
    <property type="entry name" value="HHH_9"/>
    <property type="match status" value="1"/>
</dbReference>
<dbReference type="InterPro" id="IPR018974">
    <property type="entry name" value="Tex-like_N"/>
</dbReference>
<dbReference type="CDD" id="cd05685">
    <property type="entry name" value="S1_Tex"/>
    <property type="match status" value="1"/>
</dbReference>
<dbReference type="FunFam" id="1.10.150.310:FF:000002">
    <property type="entry name" value="Putative transcription modulator/accessory protein"/>
    <property type="match status" value="1"/>
</dbReference>
<dbReference type="GO" id="GO:0003735">
    <property type="term" value="F:structural constituent of ribosome"/>
    <property type="evidence" value="ECO:0007669"/>
    <property type="project" value="TreeGrafter"/>
</dbReference>
<dbReference type="FunFam" id="3.30.420.140:FF:000001">
    <property type="entry name" value="RNA-binding transcriptional accessory protein"/>
    <property type="match status" value="1"/>
</dbReference>
<dbReference type="GO" id="GO:0005737">
    <property type="term" value="C:cytoplasm"/>
    <property type="evidence" value="ECO:0007669"/>
    <property type="project" value="UniProtKB-ARBA"/>
</dbReference>
<dbReference type="Pfam" id="PF12836">
    <property type="entry name" value="HHH_3"/>
    <property type="match status" value="1"/>
</dbReference>
<dbReference type="PANTHER" id="PTHR10724">
    <property type="entry name" value="30S RIBOSOMAL PROTEIN S1"/>
    <property type="match status" value="1"/>
</dbReference>
<dbReference type="EMBL" id="VFJB01000005">
    <property type="protein sequence ID" value="KAA0258010.1"/>
    <property type="molecule type" value="Genomic_DNA"/>
</dbReference>
<dbReference type="Proteomes" id="UP000322876">
    <property type="component" value="Unassembled WGS sequence"/>
</dbReference>
<dbReference type="InterPro" id="IPR041692">
    <property type="entry name" value="HHH_9"/>
</dbReference>
<protein>
    <submittedName>
        <fullName evidence="3">RNA-binding transcriptional accessory protein</fullName>
    </submittedName>
</protein>
<dbReference type="Gene3D" id="3.30.420.140">
    <property type="entry name" value="YqgF/RNase H-like domain"/>
    <property type="match status" value="1"/>
</dbReference>
<sequence>MIETIYSEFNFNRKHIDNLIKLYKDGNSVPFIARYRKEMTGGMDENVIREIIERYEYIEKLEQRKQEVIEHIKEKNKLTEELKTKILQAKTLKEVEDLYAPYKSKRKTKADIARELKLEPLANFIKNESNTDNIITEAKKYISDKVQTEKDAIDKALDIIIEEIAHNIEIKNRLREFFWKHGSILSEKRKKDITERTNYEDYYNYKESLKTIPPHRILAIFRGEKENILKVKLDIDAELCEQIIKSILVENKWIVNELVDDSIKKAFKRMLLPSLELEIRKELKEKAEDKAIKVFAENLRNLLLTPPVKGKKILGIDPAYRTGCKYACVDETGKLLSYGVIYPTEPQNDYENSKKTILKEITTHNIDIIAIGNGTASRETEEFISKVIEEENLPIVYTIVNEAGASVYSASEVANKEFPDLDLTIRGAISIARRVIDPLAELVKIEPKSIGVGMYQHDVNEKRLSGKLFEVVEDVVNNVGVNLNTASVSLLKYVSGINEGVAEKIVAYREANGKFKTRKELLNVDGIGEKIFEQAAGFLKIYDGNEPLDSLFIHPENYDNVYQLLSELHLSIENANLIKLTLKGKDLKELGEKCGIGELTLKDIIENLEKPDRDIRDNVDPLIFKQSALTIDNLKEGMTVKGKITNVVDFGAFVDIGLKNDALIHISELADRFVKHPLEVVKVGQTVSAKIISIDKERGRIGLSLKK</sequence>
<proteinExistence type="predicted"/>
<feature type="coiled-coil region" evidence="1">
    <location>
        <begin position="58"/>
        <end position="95"/>
    </location>
</feature>
<dbReference type="InterPro" id="IPR037027">
    <property type="entry name" value="YqgF/RNaseH-like_dom_sf"/>
</dbReference>
<dbReference type="InterPro" id="IPR023319">
    <property type="entry name" value="Tex-like_HTH_dom_sf"/>
</dbReference>
<dbReference type="InterPro" id="IPR012337">
    <property type="entry name" value="RNaseH-like_sf"/>
</dbReference>
<dbReference type="Pfam" id="PF22706">
    <property type="entry name" value="Tex_central_region"/>
    <property type="match status" value="1"/>
</dbReference>
<dbReference type="Gene3D" id="1.10.150.310">
    <property type="entry name" value="Tex RuvX-like domain-like"/>
    <property type="match status" value="1"/>
</dbReference>
<dbReference type="PROSITE" id="PS50126">
    <property type="entry name" value="S1"/>
    <property type="match status" value="1"/>
</dbReference>
<evidence type="ECO:0000313" key="4">
    <source>
        <dbReference type="Proteomes" id="UP000322876"/>
    </source>
</evidence>
<dbReference type="SUPFAM" id="SSF50249">
    <property type="entry name" value="Nucleic acid-binding proteins"/>
    <property type="match status" value="1"/>
</dbReference>
<feature type="domain" description="S1 motif" evidence="2">
    <location>
        <begin position="637"/>
        <end position="706"/>
    </location>
</feature>
<dbReference type="Gene3D" id="2.40.50.140">
    <property type="entry name" value="Nucleic acid-binding proteins"/>
    <property type="match status" value="1"/>
</dbReference>
<dbReference type="Pfam" id="PF00575">
    <property type="entry name" value="S1"/>
    <property type="match status" value="1"/>
</dbReference>
<dbReference type="Pfam" id="PF09371">
    <property type="entry name" value="Tex_N"/>
    <property type="match status" value="1"/>
</dbReference>
<dbReference type="InterPro" id="IPR055179">
    <property type="entry name" value="Tex-like_central_region"/>
</dbReference>
<dbReference type="Pfam" id="PF16921">
    <property type="entry name" value="Tex_YqgF"/>
    <property type="match status" value="1"/>
</dbReference>
<dbReference type="InterPro" id="IPR044146">
    <property type="entry name" value="S1_Tex"/>
</dbReference>